<dbReference type="EMBL" id="BAAARI010000003">
    <property type="protein sequence ID" value="GAA2569632.1"/>
    <property type="molecule type" value="Genomic_DNA"/>
</dbReference>
<dbReference type="Pfam" id="PF01979">
    <property type="entry name" value="Amidohydro_1"/>
    <property type="match status" value="1"/>
</dbReference>
<accession>A0ABN3P8X0</accession>
<feature type="domain" description="Amidohydrolase-related" evidence="2">
    <location>
        <begin position="87"/>
        <end position="452"/>
    </location>
</feature>
<dbReference type="Proteomes" id="UP001500274">
    <property type="component" value="Unassembled WGS sequence"/>
</dbReference>
<dbReference type="PANTHER" id="PTHR43794:SF11">
    <property type="entry name" value="AMIDOHYDROLASE-RELATED DOMAIN-CONTAINING PROTEIN"/>
    <property type="match status" value="1"/>
</dbReference>
<dbReference type="InterPro" id="IPR050287">
    <property type="entry name" value="MTA/SAH_deaminase"/>
</dbReference>
<name>A0ABN3P8X0_9MICO</name>
<evidence type="ECO:0000256" key="1">
    <source>
        <dbReference type="ARBA" id="ARBA00022801"/>
    </source>
</evidence>
<gene>
    <name evidence="3" type="ORF">GCM10009862_05480</name>
</gene>
<reference evidence="3 4" key="1">
    <citation type="journal article" date="2019" name="Int. J. Syst. Evol. Microbiol.">
        <title>The Global Catalogue of Microorganisms (GCM) 10K type strain sequencing project: providing services to taxonomists for standard genome sequencing and annotation.</title>
        <authorList>
            <consortium name="The Broad Institute Genomics Platform"/>
            <consortium name="The Broad Institute Genome Sequencing Center for Infectious Disease"/>
            <person name="Wu L."/>
            <person name="Ma J."/>
        </authorList>
    </citation>
    <scope>NUCLEOTIDE SEQUENCE [LARGE SCALE GENOMIC DNA]</scope>
    <source>
        <strain evidence="3 4">JCM 16365</strain>
    </source>
</reference>
<comment type="caution">
    <text evidence="3">The sequence shown here is derived from an EMBL/GenBank/DDBJ whole genome shotgun (WGS) entry which is preliminary data.</text>
</comment>
<dbReference type="SUPFAM" id="SSF51338">
    <property type="entry name" value="Composite domain of metallo-dependent hydrolases"/>
    <property type="match status" value="1"/>
</dbReference>
<protein>
    <submittedName>
        <fullName evidence="3">Amidohydrolase</fullName>
    </submittedName>
</protein>
<dbReference type="Gene3D" id="3.20.20.140">
    <property type="entry name" value="Metal-dependent hydrolases"/>
    <property type="match status" value="1"/>
</dbReference>
<dbReference type="InterPro" id="IPR006680">
    <property type="entry name" value="Amidohydro-rel"/>
</dbReference>
<keyword evidence="4" id="KW-1185">Reference proteome</keyword>
<dbReference type="PANTHER" id="PTHR43794">
    <property type="entry name" value="AMINOHYDROLASE SSNA-RELATED"/>
    <property type="match status" value="1"/>
</dbReference>
<organism evidence="3 4">
    <name type="scientific">Microbacterium binotii</name>
    <dbReference type="NCBI Taxonomy" id="462710"/>
    <lineage>
        <taxon>Bacteria</taxon>
        <taxon>Bacillati</taxon>
        <taxon>Actinomycetota</taxon>
        <taxon>Actinomycetes</taxon>
        <taxon>Micrococcales</taxon>
        <taxon>Microbacteriaceae</taxon>
        <taxon>Microbacterium</taxon>
    </lineage>
</organism>
<dbReference type="Gene3D" id="2.30.40.10">
    <property type="entry name" value="Urease, subunit C, domain 1"/>
    <property type="match status" value="1"/>
</dbReference>
<proteinExistence type="predicted"/>
<sequence length="486" mass="52424">MPRPAATRAKHRSVSVTNIRVVRPEPNWSPMSLLITHARLITVPAGTEDAGYIEDGWMLVEDGRIADLGSGLPTVTADEVLDVDGAFVAPGFVSSHSHLFTSGLRGLGVGETLYGWCDSMLGMTSAATPEDIYWSTLHGALDFLGNGVTTAYNFTDPLQAWESMVDGKRVGNAAMRGLEYHTRQADGCLDAGIRFVDAIGMDATVGSDDEIFDRFAAEVAHSRAMDPAFALGASIMGQVQWSPRPDAAEVEVEAMRRFGVTNQAHFLESPEAVPLQQSKFAMYRDAGALGPGMMFGHFIQTTPEIIEQTAAGGASMSWQPASNGRLASGVALVPEMLALGMKVGMGLDDQACTDVSDPWQNMRAGIFMQRARTKDPLSMMPERVLRLHTLGGAAILGVDDRVGSLEVGKFADFVVVDPRKPDVGPLWHPVRSYVLSMTPRNLKRVYVGGRLVSEEGVSTNPLAPEATIRVHEDLPRVAERLGRHPA</sequence>
<dbReference type="InterPro" id="IPR032466">
    <property type="entry name" value="Metal_Hydrolase"/>
</dbReference>
<evidence type="ECO:0000313" key="4">
    <source>
        <dbReference type="Proteomes" id="UP001500274"/>
    </source>
</evidence>
<evidence type="ECO:0000259" key="2">
    <source>
        <dbReference type="Pfam" id="PF01979"/>
    </source>
</evidence>
<dbReference type="InterPro" id="IPR011059">
    <property type="entry name" value="Metal-dep_hydrolase_composite"/>
</dbReference>
<evidence type="ECO:0000313" key="3">
    <source>
        <dbReference type="EMBL" id="GAA2569632.1"/>
    </source>
</evidence>
<dbReference type="SUPFAM" id="SSF51556">
    <property type="entry name" value="Metallo-dependent hydrolases"/>
    <property type="match status" value="1"/>
</dbReference>
<keyword evidence="1" id="KW-0378">Hydrolase</keyword>